<evidence type="ECO:0000256" key="1">
    <source>
        <dbReference type="ARBA" id="ARBA00000085"/>
    </source>
</evidence>
<keyword evidence="10" id="KW-0812">Transmembrane</keyword>
<dbReference type="InterPro" id="IPR036890">
    <property type="entry name" value="HATPase_C_sf"/>
</dbReference>
<dbReference type="Proteomes" id="UP000242847">
    <property type="component" value="Unassembled WGS sequence"/>
</dbReference>
<keyword evidence="5" id="KW-0597">Phosphoprotein</keyword>
<dbReference type="Gene3D" id="1.10.287.130">
    <property type="match status" value="1"/>
</dbReference>
<keyword evidence="7" id="KW-0547">Nucleotide-binding</keyword>
<dbReference type="PROSITE" id="PS50109">
    <property type="entry name" value="HIS_KIN"/>
    <property type="match status" value="1"/>
</dbReference>
<dbReference type="CDD" id="cd06225">
    <property type="entry name" value="HAMP"/>
    <property type="match status" value="1"/>
</dbReference>
<dbReference type="EC" id="2.7.13.3" evidence="3"/>
<dbReference type="PANTHER" id="PTHR44936:SF10">
    <property type="entry name" value="SENSOR PROTEIN RSTB"/>
    <property type="match status" value="1"/>
</dbReference>
<dbReference type="RefSeq" id="WP_083728671.1">
    <property type="nucleotide sequence ID" value="NZ_FOUD01000029.1"/>
</dbReference>
<keyword evidence="14" id="KW-1185">Reference proteome</keyword>
<evidence type="ECO:0000256" key="6">
    <source>
        <dbReference type="ARBA" id="ARBA00022679"/>
    </source>
</evidence>
<evidence type="ECO:0000259" key="12">
    <source>
        <dbReference type="PROSITE" id="PS50885"/>
    </source>
</evidence>
<dbReference type="AlphaFoldDB" id="A0A1S8DBP5"/>
<evidence type="ECO:0000256" key="8">
    <source>
        <dbReference type="ARBA" id="ARBA00022777"/>
    </source>
</evidence>
<keyword evidence="4" id="KW-1003">Cell membrane</keyword>
<keyword evidence="10" id="KW-1133">Transmembrane helix</keyword>
<dbReference type="Gene3D" id="3.30.565.10">
    <property type="entry name" value="Histidine kinase-like ATPase, C-terminal domain"/>
    <property type="match status" value="1"/>
</dbReference>
<dbReference type="InterPro" id="IPR003660">
    <property type="entry name" value="HAMP_dom"/>
</dbReference>
<dbReference type="SUPFAM" id="SSF158472">
    <property type="entry name" value="HAMP domain-like"/>
    <property type="match status" value="1"/>
</dbReference>
<dbReference type="SMART" id="SM00304">
    <property type="entry name" value="HAMP"/>
    <property type="match status" value="1"/>
</dbReference>
<dbReference type="InterPro" id="IPR004358">
    <property type="entry name" value="Sig_transdc_His_kin-like_C"/>
</dbReference>
<evidence type="ECO:0000313" key="13">
    <source>
        <dbReference type="EMBL" id="ONM42824.1"/>
    </source>
</evidence>
<evidence type="ECO:0000256" key="7">
    <source>
        <dbReference type="ARBA" id="ARBA00022741"/>
    </source>
</evidence>
<keyword evidence="10" id="KW-0472">Membrane</keyword>
<dbReference type="Gene3D" id="6.10.340.10">
    <property type="match status" value="1"/>
</dbReference>
<dbReference type="PRINTS" id="PR00344">
    <property type="entry name" value="BCTRLSENSOR"/>
</dbReference>
<dbReference type="Pfam" id="PF00512">
    <property type="entry name" value="HisKA"/>
    <property type="match status" value="1"/>
</dbReference>
<accession>A0A1S8DBP5</accession>
<dbReference type="PROSITE" id="PS51257">
    <property type="entry name" value="PROKAR_LIPOPROTEIN"/>
    <property type="match status" value="1"/>
</dbReference>
<comment type="catalytic activity">
    <reaction evidence="1">
        <text>ATP + protein L-histidine = ADP + protein N-phospho-L-histidine.</text>
        <dbReference type="EC" id="2.7.13.3"/>
    </reaction>
</comment>
<dbReference type="GO" id="GO:0005524">
    <property type="term" value="F:ATP binding"/>
    <property type="evidence" value="ECO:0007669"/>
    <property type="project" value="UniProtKB-KW"/>
</dbReference>
<dbReference type="CDD" id="cd00082">
    <property type="entry name" value="HisKA"/>
    <property type="match status" value="1"/>
</dbReference>
<name>A0A1S8DBP5_9GAMM</name>
<reference evidence="13 14" key="1">
    <citation type="submission" date="2017-01" db="EMBL/GenBank/DDBJ databases">
        <title>Draft genome sequence of Pseudomonas pachastrellae type strain CCUG 46540T from a deep sea.</title>
        <authorList>
            <person name="Gomila M."/>
            <person name="Mulet M."/>
            <person name="Lalucat J."/>
            <person name="Garcia-Valdes E."/>
        </authorList>
    </citation>
    <scope>NUCLEOTIDE SEQUENCE [LARGE SCALE GENOMIC DNA]</scope>
    <source>
        <strain evidence="13 14">CCUG 46540</strain>
    </source>
</reference>
<evidence type="ECO:0000256" key="4">
    <source>
        <dbReference type="ARBA" id="ARBA00022475"/>
    </source>
</evidence>
<dbReference type="EMBL" id="MUBC01000045">
    <property type="protein sequence ID" value="ONM42824.1"/>
    <property type="molecule type" value="Genomic_DNA"/>
</dbReference>
<dbReference type="SMART" id="SM00388">
    <property type="entry name" value="HisKA"/>
    <property type="match status" value="1"/>
</dbReference>
<dbReference type="STRING" id="254161.SAMN05216256_12912"/>
<evidence type="ECO:0000256" key="10">
    <source>
        <dbReference type="SAM" id="Phobius"/>
    </source>
</evidence>
<organism evidence="13 14">
    <name type="scientific">Halopseudomonas pachastrellae</name>
    <dbReference type="NCBI Taxonomy" id="254161"/>
    <lineage>
        <taxon>Bacteria</taxon>
        <taxon>Pseudomonadati</taxon>
        <taxon>Pseudomonadota</taxon>
        <taxon>Gammaproteobacteria</taxon>
        <taxon>Pseudomonadales</taxon>
        <taxon>Pseudomonadaceae</taxon>
        <taxon>Halopseudomonas</taxon>
    </lineage>
</organism>
<evidence type="ECO:0000256" key="5">
    <source>
        <dbReference type="ARBA" id="ARBA00022553"/>
    </source>
</evidence>
<comment type="caution">
    <text evidence="13">The sequence shown here is derived from an EMBL/GenBank/DDBJ whole genome shotgun (WGS) entry which is preliminary data.</text>
</comment>
<dbReference type="InterPro" id="IPR005467">
    <property type="entry name" value="His_kinase_dom"/>
</dbReference>
<dbReference type="PANTHER" id="PTHR44936">
    <property type="entry name" value="SENSOR PROTEIN CREC"/>
    <property type="match status" value="1"/>
</dbReference>
<proteinExistence type="predicted"/>
<evidence type="ECO:0000256" key="9">
    <source>
        <dbReference type="ARBA" id="ARBA00022840"/>
    </source>
</evidence>
<keyword evidence="9" id="KW-0067">ATP-binding</keyword>
<keyword evidence="6" id="KW-0808">Transferase</keyword>
<dbReference type="InterPro" id="IPR036097">
    <property type="entry name" value="HisK_dim/P_sf"/>
</dbReference>
<dbReference type="SMART" id="SM00387">
    <property type="entry name" value="HATPase_c"/>
    <property type="match status" value="1"/>
</dbReference>
<gene>
    <name evidence="13" type="ORF">BXT89_15955</name>
</gene>
<evidence type="ECO:0000256" key="3">
    <source>
        <dbReference type="ARBA" id="ARBA00012438"/>
    </source>
</evidence>
<dbReference type="Pfam" id="PF02518">
    <property type="entry name" value="HATPase_c"/>
    <property type="match status" value="1"/>
</dbReference>
<protein>
    <recommendedName>
        <fullName evidence="3">histidine kinase</fullName>
        <ecNumber evidence="3">2.7.13.3</ecNumber>
    </recommendedName>
</protein>
<dbReference type="InterPro" id="IPR003661">
    <property type="entry name" value="HisK_dim/P_dom"/>
</dbReference>
<feature type="domain" description="Histidine kinase" evidence="11">
    <location>
        <begin position="315"/>
        <end position="530"/>
    </location>
</feature>
<feature type="transmembrane region" description="Helical" evidence="10">
    <location>
        <begin position="234"/>
        <end position="254"/>
    </location>
</feature>
<dbReference type="SUPFAM" id="SSF55874">
    <property type="entry name" value="ATPase domain of HSP90 chaperone/DNA topoisomerase II/histidine kinase"/>
    <property type="match status" value="1"/>
</dbReference>
<sequence>MNSIFLRIYGGMLLVLIAVSCLALISIRMINDVRAEDFRERVATGTFRLMADNLEPMDDAERQKAMAVWMRLIGVPLELHPLDALALDSTSWARLIQGRVLVRSQGPSQARVYSLVDLSRQQVLTADIERISEQLGRATLFLIADELVRHPEADMPSWLQQLRRAKGFGFPLNLTGLHETDLDVDQRRRLDEFDTVLSLGPDGNSMMMYMKIPDTNWVLSLGPVYQMEEYPPEMLLMTGLLALSLSGLLIYLLVRQLEQRLMNLESAATHIARGNLDARAEVISTDSVGSLASAFNDMAEHLQRVMQIQQEMIRAVSHELRTPVARLRFGLEMVETADSDDAKRRYMDSMDGDLTELDKLVDEILTYARLEQGAPALTLQPVDVLATVEEVMLELEPLTTRVQISHVDRSNGRAHAIDAEPRYLHRALTNLVSNAARHASSQVRISTRVVNGRCRLIVEDDGPGIPEDYRERIFTPFLRLDDSRTRSSGGYGLGLSIVRRIAYWHRGYARVEGSRDLGGAAFIIDWPVRLHI</sequence>
<evidence type="ECO:0000259" key="11">
    <source>
        <dbReference type="PROSITE" id="PS50109"/>
    </source>
</evidence>
<evidence type="ECO:0000256" key="2">
    <source>
        <dbReference type="ARBA" id="ARBA00004651"/>
    </source>
</evidence>
<dbReference type="OrthoDB" id="9804645at2"/>
<dbReference type="Pfam" id="PF00672">
    <property type="entry name" value="HAMP"/>
    <property type="match status" value="1"/>
</dbReference>
<dbReference type="GO" id="GO:0000155">
    <property type="term" value="F:phosphorelay sensor kinase activity"/>
    <property type="evidence" value="ECO:0007669"/>
    <property type="project" value="InterPro"/>
</dbReference>
<evidence type="ECO:0000313" key="14">
    <source>
        <dbReference type="Proteomes" id="UP000242847"/>
    </source>
</evidence>
<dbReference type="SUPFAM" id="SSF47384">
    <property type="entry name" value="Homodimeric domain of signal transducing histidine kinase"/>
    <property type="match status" value="1"/>
</dbReference>
<keyword evidence="8 13" id="KW-0418">Kinase</keyword>
<feature type="domain" description="HAMP" evidence="12">
    <location>
        <begin position="255"/>
        <end position="307"/>
    </location>
</feature>
<dbReference type="GO" id="GO:0005886">
    <property type="term" value="C:plasma membrane"/>
    <property type="evidence" value="ECO:0007669"/>
    <property type="project" value="UniProtKB-SubCell"/>
</dbReference>
<dbReference type="InterPro" id="IPR050980">
    <property type="entry name" value="2C_sensor_his_kinase"/>
</dbReference>
<dbReference type="PROSITE" id="PS50885">
    <property type="entry name" value="HAMP"/>
    <property type="match status" value="1"/>
</dbReference>
<comment type="subcellular location">
    <subcellularLocation>
        <location evidence="2">Cell membrane</location>
        <topology evidence="2">Multi-pass membrane protein</topology>
    </subcellularLocation>
</comment>
<dbReference type="InterPro" id="IPR003594">
    <property type="entry name" value="HATPase_dom"/>
</dbReference>